<evidence type="ECO:0000313" key="6">
    <source>
        <dbReference type="Proteomes" id="UP000006591"/>
    </source>
</evidence>
<dbReference type="AlphaFoldDB" id="A0A0E0IWR1"/>
<keyword evidence="6" id="KW-1185">Reference proteome</keyword>
<feature type="compositionally biased region" description="Polar residues" evidence="1">
    <location>
        <begin position="408"/>
        <end position="422"/>
    </location>
</feature>
<dbReference type="Pfam" id="PF03478">
    <property type="entry name" value="Beta-prop_KIB1-4"/>
    <property type="match status" value="1"/>
</dbReference>
<dbReference type="Pfam" id="PF08458">
    <property type="entry name" value="PH_2"/>
    <property type="match status" value="1"/>
</dbReference>
<evidence type="ECO:0000259" key="2">
    <source>
        <dbReference type="Pfam" id="PF03478"/>
    </source>
</evidence>
<feature type="domain" description="VAN3-binding protein-like auxin canalisation" evidence="3">
    <location>
        <begin position="150"/>
        <end position="267"/>
    </location>
</feature>
<reference evidence="5" key="1">
    <citation type="submission" date="2015-04" db="UniProtKB">
        <authorList>
            <consortium name="EnsemblPlants"/>
        </authorList>
    </citation>
    <scope>IDENTIFICATION</scope>
    <source>
        <strain evidence="5">SL10</strain>
    </source>
</reference>
<organism evidence="5">
    <name type="scientific">Oryza nivara</name>
    <name type="common">Indian wild rice</name>
    <name type="synonym">Oryza sativa f. spontanea</name>
    <dbReference type="NCBI Taxonomy" id="4536"/>
    <lineage>
        <taxon>Eukaryota</taxon>
        <taxon>Viridiplantae</taxon>
        <taxon>Streptophyta</taxon>
        <taxon>Embryophyta</taxon>
        <taxon>Tracheophyta</taxon>
        <taxon>Spermatophyta</taxon>
        <taxon>Magnoliopsida</taxon>
        <taxon>Liliopsida</taxon>
        <taxon>Poales</taxon>
        <taxon>Poaceae</taxon>
        <taxon>BOP clade</taxon>
        <taxon>Oryzoideae</taxon>
        <taxon>Oryzeae</taxon>
        <taxon>Oryzinae</taxon>
        <taxon>Oryza</taxon>
    </lineage>
</organism>
<dbReference type="HOGENOM" id="CLU_007245_0_0_1"/>
<proteinExistence type="predicted"/>
<evidence type="ECO:0000259" key="3">
    <source>
        <dbReference type="Pfam" id="PF05703"/>
    </source>
</evidence>
<dbReference type="EnsemblPlants" id="ONIVA10G21620.2">
    <property type="protein sequence ID" value="ONIVA10G21620.2"/>
    <property type="gene ID" value="ONIVA10G21620"/>
</dbReference>
<dbReference type="InterPro" id="IPR008546">
    <property type="entry name" value="VAN3-bd-like_auxin_canal"/>
</dbReference>
<name>A0A0E0IWR1_ORYNI</name>
<evidence type="ECO:0000259" key="4">
    <source>
        <dbReference type="Pfam" id="PF08458"/>
    </source>
</evidence>
<feature type="compositionally biased region" description="Basic and acidic residues" evidence="1">
    <location>
        <begin position="458"/>
        <end position="470"/>
    </location>
</feature>
<evidence type="ECO:0008006" key="7">
    <source>
        <dbReference type="Google" id="ProtNLM"/>
    </source>
</evidence>
<dbReference type="Gramene" id="ONIVA10G21620.2">
    <property type="protein sequence ID" value="ONIVA10G21620.2"/>
    <property type="gene ID" value="ONIVA10G21620"/>
</dbReference>
<feature type="region of interest" description="Disordered" evidence="1">
    <location>
        <begin position="445"/>
        <end position="473"/>
    </location>
</feature>
<sequence length="917" mass="100256">MEHLKKGVEFGVASLQRCHSLSCQMAESTQIDERKAGNRCSKEKSRRPKCCHPAEMPVIPEQAMEFLSRTWSPSSSDLFQILSPSSLGTSPVNRQEDEVIGDEDVEVHGDTVRFDGGRSQVFNQTWLNMGHVRAILRGYLMDSIPIAGSRRRKRRDELRLHTAQAHAAVSVAQLAAAIAGVVSACELRSSSGGAGADRKLSTVLASAAALVATVCAESAESAGANRSRVTSAVKAGLDSRSPAELLTLTATAATCLRGAAVLKLRADVSRGISSSTSNSMMMMSTNTASIQKGTILRVCLPCGRLRLRTVAVFPECGTVALRLGKKRLHGAFTTYQHYEVLAVSGGGEAVVDCRKFFPVTLSTAAGTVQLLLDNQMHCKVWKASIESMLSASKANRLAMSRTPDPMEASNSPNKQEASQTGKTGEEGNWNISLGVEVGAEDARRHGLAGGDIGPPSARRVEPPQSRDARVPHRHRWRHLRDPLLKWRRRSVRGRRRWRMDWSNLGGEGPAGLIAERVLANDVADYIRFRAVCRLWRLRSVDPLSRALDCRFLPRRWIMLDKAAPPRCRRFLNLSTGECIRTDLPELESHTLVALAPEGLLLLLHQRTLLLRLLNPLTRHLADLPPVTALLTPEQLRSWHSDGGLEDDPLLARGVGLASATTVALFLCRPKLIAVAKPGDECWAVVVADKNRPYIDSALPFAGRFYCAIGGSVMVLDSSPSDQIMEGGRGWSPPLSRASPCIPPGCQELFTLWTMVGSLMLVYRKIRQSNVDDESRQGAAKYEMKYDVYRVDFDAGDLIPVKGLGGRAVFLGLCRSVTLLPAEAFPSIAADTLYLGFDCREKTEMNEIDGYNVADGSSEPCHLDSIFREMSQQDGYSVADGSSEPCHLDCIFLQMLQQPYSFVNCLSHCIQGIGDHLA</sequence>
<feature type="region of interest" description="Disordered" evidence="1">
    <location>
        <begin position="400"/>
        <end position="428"/>
    </location>
</feature>
<evidence type="ECO:0000256" key="1">
    <source>
        <dbReference type="SAM" id="MobiDB-lite"/>
    </source>
</evidence>
<dbReference type="Proteomes" id="UP000006591">
    <property type="component" value="Chromosome 10"/>
</dbReference>
<reference evidence="5" key="2">
    <citation type="submission" date="2018-04" db="EMBL/GenBank/DDBJ databases">
        <title>OnivRS2 (Oryza nivara Reference Sequence Version 2).</title>
        <authorList>
            <person name="Zhang J."/>
            <person name="Kudrna D."/>
            <person name="Lee S."/>
            <person name="Talag J."/>
            <person name="Rajasekar S."/>
            <person name="Welchert J."/>
            <person name="Hsing Y.-I."/>
            <person name="Wing R.A."/>
        </authorList>
    </citation>
    <scope>NUCLEOTIDE SEQUENCE [LARGE SCALE GENOMIC DNA]</scope>
</reference>
<dbReference type="InterPro" id="IPR005174">
    <property type="entry name" value="KIB1-4_b-propeller"/>
</dbReference>
<dbReference type="PANTHER" id="PTHR33165">
    <property type="entry name" value="F-BOX DOMAIN CONTAINING PROTEIN-LIKE-RELATED"/>
    <property type="match status" value="1"/>
</dbReference>
<dbReference type="Pfam" id="PF05703">
    <property type="entry name" value="Auxin_canalis"/>
    <property type="match status" value="1"/>
</dbReference>
<dbReference type="InterPro" id="IPR013666">
    <property type="entry name" value="PH_pln"/>
</dbReference>
<evidence type="ECO:0000313" key="5">
    <source>
        <dbReference type="EnsemblPlants" id="ONIVA10G21620.2"/>
    </source>
</evidence>
<accession>A0A0E0IWR1</accession>
<feature type="domain" description="Pleckstrin-like plant" evidence="4">
    <location>
        <begin position="296"/>
        <end position="391"/>
    </location>
</feature>
<protein>
    <recommendedName>
        <fullName evidence="7">DUF295 domain-containing protein</fullName>
    </recommendedName>
</protein>
<dbReference type="eggNOG" id="ENOG502S0IV">
    <property type="taxonomic scope" value="Eukaryota"/>
</dbReference>
<feature type="domain" description="KIB1-4 beta-propeller" evidence="2">
    <location>
        <begin position="570"/>
        <end position="837"/>
    </location>
</feature>
<dbReference type="PANTHER" id="PTHR33165:SF57">
    <property type="entry name" value="OS10G0568000 PROTEIN"/>
    <property type="match status" value="1"/>
</dbReference>